<evidence type="ECO:0000259" key="2">
    <source>
        <dbReference type="Pfam" id="PF17408"/>
    </source>
</evidence>
<dbReference type="PANTHER" id="PTHR28641">
    <property type="match status" value="1"/>
</dbReference>
<feature type="domain" description="Malonyl-CoA decarboxylase N-terminal" evidence="2">
    <location>
        <begin position="83"/>
        <end position="166"/>
    </location>
</feature>
<dbReference type="InterPro" id="IPR035372">
    <property type="entry name" value="MCD_N"/>
</dbReference>
<evidence type="ECO:0000259" key="1">
    <source>
        <dbReference type="Pfam" id="PF05292"/>
    </source>
</evidence>
<dbReference type="PANTHER" id="PTHR28641:SF1">
    <property type="entry name" value="MALONYL-COA DECARBOXYLASE, MITOCHONDRIAL"/>
    <property type="match status" value="1"/>
</dbReference>
<dbReference type="AlphaFoldDB" id="A0AAE3KBN2"/>
<reference evidence="3" key="1">
    <citation type="submission" date="2022-03" db="EMBL/GenBank/DDBJ databases">
        <title>Genomic Encyclopedia of Type Strains, Phase III (KMG-III): the genomes of soil and plant-associated and newly described type strains.</title>
        <authorList>
            <person name="Whitman W."/>
        </authorList>
    </citation>
    <scope>NUCLEOTIDE SEQUENCE</scope>
    <source>
        <strain evidence="3">ANL 6-2</strain>
    </source>
</reference>
<comment type="caution">
    <text evidence="3">The sequence shown here is derived from an EMBL/GenBank/DDBJ whole genome shotgun (WGS) entry which is preliminary data.</text>
</comment>
<dbReference type="InterPro" id="IPR042303">
    <property type="entry name" value="Malonyl_CoA_deC_C_sf"/>
</dbReference>
<dbReference type="RefSeq" id="WP_253477326.1">
    <property type="nucleotide sequence ID" value="NZ_JALJXV010000004.1"/>
</dbReference>
<dbReference type="GO" id="GO:0050080">
    <property type="term" value="F:malonyl-CoA decarboxylase activity"/>
    <property type="evidence" value="ECO:0007669"/>
    <property type="project" value="UniProtKB-EC"/>
</dbReference>
<name>A0AAE3KBN2_9GAMM</name>
<accession>A0AAE3KBN2</accession>
<dbReference type="Gene3D" id="3.40.630.150">
    <property type="entry name" value="Malonyl-CoA decarboxylase, catalytic domain"/>
    <property type="match status" value="1"/>
</dbReference>
<organism evidence="3 4">
    <name type="scientific">Natronocella acetinitrilica</name>
    <dbReference type="NCBI Taxonomy" id="414046"/>
    <lineage>
        <taxon>Bacteria</taxon>
        <taxon>Pseudomonadati</taxon>
        <taxon>Pseudomonadota</taxon>
        <taxon>Gammaproteobacteria</taxon>
        <taxon>Chromatiales</taxon>
        <taxon>Ectothiorhodospiraceae</taxon>
        <taxon>Natronocella</taxon>
    </lineage>
</organism>
<dbReference type="EC" id="4.1.1.9" evidence="3"/>
<evidence type="ECO:0000313" key="4">
    <source>
        <dbReference type="Proteomes" id="UP001205843"/>
    </source>
</evidence>
<dbReference type="EMBL" id="JALJXV010000004">
    <property type="protein sequence ID" value="MCP1674841.1"/>
    <property type="molecule type" value="Genomic_DNA"/>
</dbReference>
<dbReference type="InterPro" id="IPR038917">
    <property type="entry name" value="Malonyl_CoA_deC"/>
</dbReference>
<evidence type="ECO:0000313" key="3">
    <source>
        <dbReference type="EMBL" id="MCP1674841.1"/>
    </source>
</evidence>
<dbReference type="GO" id="GO:0006633">
    <property type="term" value="P:fatty acid biosynthetic process"/>
    <property type="evidence" value="ECO:0007669"/>
    <property type="project" value="InterPro"/>
</dbReference>
<dbReference type="Pfam" id="PF17408">
    <property type="entry name" value="MCD_N"/>
    <property type="match status" value="1"/>
</dbReference>
<dbReference type="InterPro" id="IPR007956">
    <property type="entry name" value="Malonyl_CoA_deC_C"/>
</dbReference>
<dbReference type="Proteomes" id="UP001205843">
    <property type="component" value="Unassembled WGS sequence"/>
</dbReference>
<feature type="domain" description="Malonyl-CoA decarboxylase C-terminal" evidence="1">
    <location>
        <begin position="169"/>
        <end position="415"/>
    </location>
</feature>
<sequence length="455" mass="51132">MATSLLQDLLNALTRRDFRDRMPHPGIDGRPATAQELRLACEELLASDGEASSIGLARQVLDLYVTLDPEEVGAFFHLLLDAFGPDRAAVDTAYEAYKQTDSELSLSHLFDACEPRRQALLRRLNLAPGGTLDLVRMREGLLKRLRDEEALVPVDRDFSHLLSSWFNRGFLVLRRIEWQTPASILEKIIKYESVHAISDWNDLRRRLDPRDRRCFGFFHPALGDEPLVFVEVALTSEIPGDVQDIIHAEETPANLDAPTTAAFFGISNCQYGLRGISFGNFLIKQVVQELKQECPSLETFVTLSPLPSFRAWLDAVHHDAVEYLRLPDAWRETLALADAPDWHSQPESVAALEPVVVALVAHYLCETRNAEGYPQDPVARFHLGNGARLERINWLGDVSDKGLHQSLGIMVNYVYAIDEIENNHERYVNEGHVATSRGVRKVAKAAADGLKEKKQ</sequence>
<dbReference type="Pfam" id="PF05292">
    <property type="entry name" value="MCD"/>
    <property type="match status" value="1"/>
</dbReference>
<proteinExistence type="predicted"/>
<dbReference type="InterPro" id="IPR038351">
    <property type="entry name" value="MCD_N_sf"/>
</dbReference>
<protein>
    <submittedName>
        <fullName evidence="3">Malonyl-CoA decarboxylase</fullName>
        <ecNumber evidence="3">4.1.1.9</ecNumber>
    </submittedName>
</protein>
<keyword evidence="3" id="KW-0456">Lyase</keyword>
<dbReference type="Gene3D" id="1.20.140.90">
    <property type="entry name" value="Malonyl-CoA decarboxylase, oligemerization domain"/>
    <property type="match status" value="1"/>
</dbReference>
<keyword evidence="4" id="KW-1185">Reference proteome</keyword>
<gene>
    <name evidence="3" type="ORF">J2T57_001979</name>
</gene>